<dbReference type="SUPFAM" id="SSF50998">
    <property type="entry name" value="Quinoprotein alcohol dehydrogenase-like"/>
    <property type="match status" value="1"/>
</dbReference>
<dbReference type="InterPro" id="IPR013783">
    <property type="entry name" value="Ig-like_fold"/>
</dbReference>
<evidence type="ECO:0000313" key="5">
    <source>
        <dbReference type="EMBL" id="SVA14094.1"/>
    </source>
</evidence>
<accession>A0A381TEB3</accession>
<name>A0A381TEB3_9ZZZZ</name>
<dbReference type="InterPro" id="IPR051179">
    <property type="entry name" value="WD_repeat_multifunction"/>
</dbReference>
<dbReference type="SMART" id="SM00089">
    <property type="entry name" value="PKD"/>
    <property type="match status" value="3"/>
</dbReference>
<dbReference type="InterPro" id="IPR001680">
    <property type="entry name" value="WD40_rpt"/>
</dbReference>
<keyword evidence="2" id="KW-0677">Repeat</keyword>
<dbReference type="Gene3D" id="2.130.10.10">
    <property type="entry name" value="YVTN repeat-like/Quinoprotein amine dehydrogenase"/>
    <property type="match status" value="3"/>
</dbReference>
<dbReference type="SUPFAM" id="SSF49299">
    <property type="entry name" value="PKD domain"/>
    <property type="match status" value="3"/>
</dbReference>
<feature type="domain" description="PKD/Chitinase" evidence="4">
    <location>
        <begin position="354"/>
        <end position="436"/>
    </location>
</feature>
<feature type="transmembrane region" description="Helical" evidence="3">
    <location>
        <begin position="738"/>
        <end position="762"/>
    </location>
</feature>
<evidence type="ECO:0000256" key="1">
    <source>
        <dbReference type="ARBA" id="ARBA00022574"/>
    </source>
</evidence>
<feature type="domain" description="PKD/Chitinase" evidence="4">
    <location>
        <begin position="539"/>
        <end position="620"/>
    </location>
</feature>
<feature type="domain" description="PKD/Chitinase" evidence="4">
    <location>
        <begin position="624"/>
        <end position="716"/>
    </location>
</feature>
<evidence type="ECO:0000259" key="4">
    <source>
        <dbReference type="SMART" id="SM00089"/>
    </source>
</evidence>
<evidence type="ECO:0000256" key="3">
    <source>
        <dbReference type="SAM" id="Phobius"/>
    </source>
</evidence>
<dbReference type="InterPro" id="IPR015943">
    <property type="entry name" value="WD40/YVTN_repeat-like_dom_sf"/>
</dbReference>
<dbReference type="InterPro" id="IPR011047">
    <property type="entry name" value="Quinoprotein_ADH-like_sf"/>
</dbReference>
<dbReference type="SMART" id="SM00320">
    <property type="entry name" value="WD40"/>
    <property type="match status" value="5"/>
</dbReference>
<dbReference type="AlphaFoldDB" id="A0A381TEB3"/>
<sequence>MLRALLLALVLLALLPTTTAEKEPEWETPTAGTVTGVAASADGELLAASYGTRVGLWNTSGPAPMEMWTRGPGVTSVAMSADGRQLVASEESNYRLTLWEDRVEDWTYSGVLSFNSVGISADGAYLVAGDETYIYLFNLSRANNNMLWSYNPGSAVVLVAISPDGERIAAATRSGNLLMWERGVSDPLWSYTDAAAISDLAFCLDGDWLAAATPGGALVFNSNSNNPALEFPVGTAFSAVAAHPEGKLFAAGTEAGDLYLLNRVNGSAAWTRSLEGEIASLTFNGGGSHLLAGTAGKQLTLLATGNGEPLWIASTTAAVTKVATSWRGHWLLVGMENRLALYYEPILDNQPPNATIVSIAPATAMPGWNVTFNGSGSDGDGGIVEYRWFSSRDGLLSNQSVFNSSTLTTGYHTVSFKVRDNDGAWSEPVTREIAIGDYPSAEVLDVEPCSLQGECVLLYGTEVIFRGTGLKLTNGSANLTNFSWESDLDGVLSTAAEFSTTALSNGSHTITFRVGNEAGLWSPNTTFYLRLNGQPICLITEAPLQAELGALVVLSGAGYDAEGEIVAYLWNSSLDGVLSARDSFSSSELSPGTHSVTLQVQDSDGAWSVPATRTLRILSPPTVTANCPAEGEVDKLLQFSANASDADGNIVLYEWDFNSPSGKLIGTPDFFDSAPEALKKYDLLPPNDAFYTAVVQVTDNDELQASDTCTIFISEPPPVTSAGNDDGFSLDLGEVAGISVTLLLGGTLLLVVLMVGGTWAFLQLRSTQVQPSQVATPWEVTQAAATSRAQDKEKHLDYDGAIAIYEGIGDKKSAFRVQKLKAEQSSVKVDQTLSPQRISKGRRKRVRRKPAAKQVTIECPGCSAQMQVPRRDGPQVVKCDACGLTGELEL</sequence>
<keyword evidence="1" id="KW-0853">WD repeat</keyword>
<dbReference type="InterPro" id="IPR035986">
    <property type="entry name" value="PKD_dom_sf"/>
</dbReference>
<dbReference type="PANTHER" id="PTHR19857">
    <property type="entry name" value="MITOCHONDRIAL DIVISION PROTEIN 1-RELATED"/>
    <property type="match status" value="1"/>
</dbReference>
<reference evidence="5" key="1">
    <citation type="submission" date="2018-05" db="EMBL/GenBank/DDBJ databases">
        <authorList>
            <person name="Lanie J.A."/>
            <person name="Ng W.-L."/>
            <person name="Kazmierczak K.M."/>
            <person name="Andrzejewski T.M."/>
            <person name="Davidsen T.M."/>
            <person name="Wayne K.J."/>
            <person name="Tettelin H."/>
            <person name="Glass J.I."/>
            <person name="Rusch D."/>
            <person name="Podicherti R."/>
            <person name="Tsui H.-C.T."/>
            <person name="Winkler M.E."/>
        </authorList>
    </citation>
    <scope>NUCLEOTIDE SEQUENCE</scope>
</reference>
<organism evidence="5">
    <name type="scientific">marine metagenome</name>
    <dbReference type="NCBI Taxonomy" id="408172"/>
    <lineage>
        <taxon>unclassified sequences</taxon>
        <taxon>metagenomes</taxon>
        <taxon>ecological metagenomes</taxon>
    </lineage>
</organism>
<protein>
    <recommendedName>
        <fullName evidence="4">PKD/Chitinase domain-containing protein</fullName>
    </recommendedName>
</protein>
<keyword evidence="3" id="KW-0812">Transmembrane</keyword>
<dbReference type="EMBL" id="UINC01004407">
    <property type="protein sequence ID" value="SVA14094.1"/>
    <property type="molecule type" value="Genomic_DNA"/>
</dbReference>
<keyword evidence="3" id="KW-1133">Transmembrane helix</keyword>
<dbReference type="Gene3D" id="2.60.40.10">
    <property type="entry name" value="Immunoglobulins"/>
    <property type="match status" value="3"/>
</dbReference>
<gene>
    <name evidence="5" type="ORF">METZ01_LOCUS66948</name>
</gene>
<dbReference type="InterPro" id="IPR022409">
    <property type="entry name" value="PKD/Chitinase_dom"/>
</dbReference>
<evidence type="ECO:0000256" key="2">
    <source>
        <dbReference type="ARBA" id="ARBA00022737"/>
    </source>
</evidence>
<proteinExistence type="predicted"/>
<keyword evidence="3" id="KW-0472">Membrane</keyword>